<feature type="DNA-binding region" description="H-T-H motif" evidence="4">
    <location>
        <begin position="34"/>
        <end position="53"/>
    </location>
</feature>
<dbReference type="InterPro" id="IPR050109">
    <property type="entry name" value="HTH-type_TetR-like_transc_reg"/>
</dbReference>
<comment type="caution">
    <text evidence="6">The sequence shown here is derived from an EMBL/GenBank/DDBJ whole genome shotgun (WGS) entry which is preliminary data.</text>
</comment>
<proteinExistence type="predicted"/>
<dbReference type="RefSeq" id="WP_262874486.1">
    <property type="nucleotide sequence ID" value="NZ_BAABKW010000001.1"/>
</dbReference>
<organism evidence="6 7">
    <name type="scientific">Microbacterium fluvii</name>
    <dbReference type="NCBI Taxonomy" id="415215"/>
    <lineage>
        <taxon>Bacteria</taxon>
        <taxon>Bacillati</taxon>
        <taxon>Actinomycetota</taxon>
        <taxon>Actinomycetes</taxon>
        <taxon>Micrococcales</taxon>
        <taxon>Microbacteriaceae</taxon>
        <taxon>Microbacterium</taxon>
    </lineage>
</organism>
<dbReference type="PANTHER" id="PTHR30055">
    <property type="entry name" value="HTH-TYPE TRANSCRIPTIONAL REGULATOR RUTR"/>
    <property type="match status" value="1"/>
</dbReference>
<dbReference type="EMBL" id="JBHTBE010000003">
    <property type="protein sequence ID" value="MFC7269553.1"/>
    <property type="molecule type" value="Genomic_DNA"/>
</dbReference>
<evidence type="ECO:0000256" key="2">
    <source>
        <dbReference type="ARBA" id="ARBA00023125"/>
    </source>
</evidence>
<keyword evidence="1" id="KW-0805">Transcription regulation</keyword>
<dbReference type="InterPro" id="IPR009057">
    <property type="entry name" value="Homeodomain-like_sf"/>
</dbReference>
<evidence type="ECO:0000256" key="4">
    <source>
        <dbReference type="PROSITE-ProRule" id="PRU00335"/>
    </source>
</evidence>
<evidence type="ECO:0000313" key="7">
    <source>
        <dbReference type="Proteomes" id="UP001596507"/>
    </source>
</evidence>
<dbReference type="PANTHER" id="PTHR30055:SF234">
    <property type="entry name" value="HTH-TYPE TRANSCRIPTIONAL REGULATOR BETI"/>
    <property type="match status" value="1"/>
</dbReference>
<keyword evidence="3" id="KW-0804">Transcription</keyword>
<reference evidence="7" key="1">
    <citation type="journal article" date="2019" name="Int. J. Syst. Evol. Microbiol.">
        <title>The Global Catalogue of Microorganisms (GCM) 10K type strain sequencing project: providing services to taxonomists for standard genome sequencing and annotation.</title>
        <authorList>
            <consortium name="The Broad Institute Genomics Platform"/>
            <consortium name="The Broad Institute Genome Sequencing Center for Infectious Disease"/>
            <person name="Wu L."/>
            <person name="Ma J."/>
        </authorList>
    </citation>
    <scope>NUCLEOTIDE SEQUENCE [LARGE SCALE GENOMIC DNA]</scope>
    <source>
        <strain evidence="7">CGMCC 1.15772</strain>
    </source>
</reference>
<dbReference type="InterPro" id="IPR023772">
    <property type="entry name" value="DNA-bd_HTH_TetR-type_CS"/>
</dbReference>
<feature type="domain" description="HTH tetR-type" evidence="5">
    <location>
        <begin position="11"/>
        <end position="71"/>
    </location>
</feature>
<dbReference type="InterPro" id="IPR001647">
    <property type="entry name" value="HTH_TetR"/>
</dbReference>
<gene>
    <name evidence="6" type="ORF">ACFQRL_11325</name>
</gene>
<protein>
    <submittedName>
        <fullName evidence="6">TetR/AcrR family transcriptional regulator</fullName>
    </submittedName>
</protein>
<name>A0ABW2HHP2_9MICO</name>
<dbReference type="InterPro" id="IPR041347">
    <property type="entry name" value="MftR_C"/>
</dbReference>
<evidence type="ECO:0000256" key="3">
    <source>
        <dbReference type="ARBA" id="ARBA00023163"/>
    </source>
</evidence>
<evidence type="ECO:0000256" key="1">
    <source>
        <dbReference type="ARBA" id="ARBA00023015"/>
    </source>
</evidence>
<sequence length="197" mass="21394">MSDNPVGRPRQTTHDEIRRTAVALFAEHGYAETSLVQIAAASGISRTTLFSYFPAKSDLLWEDHDRLVALMEQRLAAAADDPAVDTLVAGMLAIAHYGVGEHEGLALRWRIVRDDPALRAVAFARSDELLDALVAAVVARRDGIDVLLVDSVARALMAVASRCTEEWSLLDAPAVDLDVFTAERLRPIADALRPLLG</sequence>
<dbReference type="PRINTS" id="PR00455">
    <property type="entry name" value="HTHTETR"/>
</dbReference>
<dbReference type="PROSITE" id="PS01081">
    <property type="entry name" value="HTH_TETR_1"/>
    <property type="match status" value="1"/>
</dbReference>
<evidence type="ECO:0000313" key="6">
    <source>
        <dbReference type="EMBL" id="MFC7269553.1"/>
    </source>
</evidence>
<keyword evidence="7" id="KW-1185">Reference proteome</keyword>
<dbReference type="Proteomes" id="UP001596507">
    <property type="component" value="Unassembled WGS sequence"/>
</dbReference>
<dbReference type="SUPFAM" id="SSF46689">
    <property type="entry name" value="Homeodomain-like"/>
    <property type="match status" value="1"/>
</dbReference>
<dbReference type="Pfam" id="PF17754">
    <property type="entry name" value="TetR_C_14"/>
    <property type="match status" value="1"/>
</dbReference>
<dbReference type="Pfam" id="PF00440">
    <property type="entry name" value="TetR_N"/>
    <property type="match status" value="1"/>
</dbReference>
<dbReference type="PROSITE" id="PS50977">
    <property type="entry name" value="HTH_TETR_2"/>
    <property type="match status" value="1"/>
</dbReference>
<dbReference type="Gene3D" id="1.10.357.10">
    <property type="entry name" value="Tetracycline Repressor, domain 2"/>
    <property type="match status" value="1"/>
</dbReference>
<accession>A0ABW2HHP2</accession>
<evidence type="ECO:0000259" key="5">
    <source>
        <dbReference type="PROSITE" id="PS50977"/>
    </source>
</evidence>
<keyword evidence="2 4" id="KW-0238">DNA-binding</keyword>